<dbReference type="InterPro" id="IPR002048">
    <property type="entry name" value="EF_hand_dom"/>
</dbReference>
<sequence>MHCNSPMATSCESGMEELLKTAQIYYKSSSTDLKEKAHKFFKSLDFDGNEKVSLHEFLGFMREEGHKKMSNRHFFKELDKDGSGTLEFMEVMTLYYILKSGRPFCEGCDTFIPGMFFTCTKCYENSPNSFSVCPDCYNNGQFIHDHKQFLDNYALLEAKRKEAIAIEAKRKEAIAIEAKRKEAIAIEAKRKEATRMEACARQQYQPKSSVTITELPKFTSTAASTSNALVAYSNPPKPKWKNAFKVIEIALVSAAGNLCNIM</sequence>
<accession>A0A2R6PXR5</accession>
<keyword evidence="4" id="KW-0106">Calcium</keyword>
<dbReference type="GO" id="GO:0008270">
    <property type="term" value="F:zinc ion binding"/>
    <property type="evidence" value="ECO:0007669"/>
    <property type="project" value="UniProtKB-KW"/>
</dbReference>
<keyword evidence="2" id="KW-0863">Zinc-finger</keyword>
<evidence type="ECO:0000313" key="6">
    <source>
        <dbReference type="EMBL" id="PSR98342.1"/>
    </source>
</evidence>
<feature type="domain" description="EF-hand" evidence="5">
    <location>
        <begin position="72"/>
        <end position="101"/>
    </location>
</feature>
<dbReference type="OrthoDB" id="8785703at2759"/>
<dbReference type="EMBL" id="NKQK01000022">
    <property type="protein sequence ID" value="PSR98342.1"/>
    <property type="molecule type" value="Genomic_DNA"/>
</dbReference>
<dbReference type="STRING" id="1590841.A0A2R6PXR5"/>
<comment type="caution">
    <text evidence="6">The sequence shown here is derived from an EMBL/GenBank/DDBJ whole genome shotgun (WGS) entry which is preliminary data.</text>
</comment>
<dbReference type="Gene3D" id="3.30.60.90">
    <property type="match status" value="1"/>
</dbReference>
<evidence type="ECO:0000313" key="7">
    <source>
        <dbReference type="Proteomes" id="UP000241394"/>
    </source>
</evidence>
<organism evidence="6 7">
    <name type="scientific">Actinidia chinensis var. chinensis</name>
    <name type="common">Chinese soft-hair kiwi</name>
    <dbReference type="NCBI Taxonomy" id="1590841"/>
    <lineage>
        <taxon>Eukaryota</taxon>
        <taxon>Viridiplantae</taxon>
        <taxon>Streptophyta</taxon>
        <taxon>Embryophyta</taxon>
        <taxon>Tracheophyta</taxon>
        <taxon>Spermatophyta</taxon>
        <taxon>Magnoliopsida</taxon>
        <taxon>eudicotyledons</taxon>
        <taxon>Gunneridae</taxon>
        <taxon>Pentapetalae</taxon>
        <taxon>asterids</taxon>
        <taxon>Ericales</taxon>
        <taxon>Actinidiaceae</taxon>
        <taxon>Actinidia</taxon>
    </lineage>
</organism>
<dbReference type="Pfam" id="PF13499">
    <property type="entry name" value="EF-hand_7"/>
    <property type="match status" value="1"/>
</dbReference>
<dbReference type="AlphaFoldDB" id="A0A2R6PXR5"/>
<name>A0A2R6PXR5_ACTCC</name>
<keyword evidence="7" id="KW-1185">Reference proteome</keyword>
<evidence type="ECO:0000256" key="4">
    <source>
        <dbReference type="ARBA" id="ARBA00022837"/>
    </source>
</evidence>
<evidence type="ECO:0000256" key="3">
    <source>
        <dbReference type="ARBA" id="ARBA00022833"/>
    </source>
</evidence>
<reference evidence="7" key="2">
    <citation type="journal article" date="2018" name="BMC Genomics">
        <title>A manually annotated Actinidia chinensis var. chinensis (kiwifruit) genome highlights the challenges associated with draft genomes and gene prediction in plants.</title>
        <authorList>
            <person name="Pilkington S.M."/>
            <person name="Crowhurst R."/>
            <person name="Hilario E."/>
            <person name="Nardozza S."/>
            <person name="Fraser L."/>
            <person name="Peng Y."/>
            <person name="Gunaseelan K."/>
            <person name="Simpson R."/>
            <person name="Tahir J."/>
            <person name="Deroles S.C."/>
            <person name="Templeton K."/>
            <person name="Luo Z."/>
            <person name="Davy M."/>
            <person name="Cheng C."/>
            <person name="McNeilage M."/>
            <person name="Scaglione D."/>
            <person name="Liu Y."/>
            <person name="Zhang Q."/>
            <person name="Datson P."/>
            <person name="De Silva N."/>
            <person name="Gardiner S.E."/>
            <person name="Bassett H."/>
            <person name="Chagne D."/>
            <person name="McCallum J."/>
            <person name="Dzierzon H."/>
            <person name="Deng C."/>
            <person name="Wang Y.Y."/>
            <person name="Barron L."/>
            <person name="Manako K."/>
            <person name="Bowen J."/>
            <person name="Foster T.M."/>
            <person name="Erridge Z.A."/>
            <person name="Tiffin H."/>
            <person name="Waite C.N."/>
            <person name="Davies K.M."/>
            <person name="Grierson E.P."/>
            <person name="Laing W.A."/>
            <person name="Kirk R."/>
            <person name="Chen X."/>
            <person name="Wood M."/>
            <person name="Montefiori M."/>
            <person name="Brummell D.A."/>
            <person name="Schwinn K.E."/>
            <person name="Catanach A."/>
            <person name="Fullerton C."/>
            <person name="Li D."/>
            <person name="Meiyalaghan S."/>
            <person name="Nieuwenhuizen N."/>
            <person name="Read N."/>
            <person name="Prakash R."/>
            <person name="Hunter D."/>
            <person name="Zhang H."/>
            <person name="McKenzie M."/>
            <person name="Knabel M."/>
            <person name="Harris A."/>
            <person name="Allan A.C."/>
            <person name="Gleave A."/>
            <person name="Chen A."/>
            <person name="Janssen B.J."/>
            <person name="Plunkett B."/>
            <person name="Ampomah-Dwamena C."/>
            <person name="Voogd C."/>
            <person name="Leif D."/>
            <person name="Lafferty D."/>
            <person name="Souleyre E.J.F."/>
            <person name="Varkonyi-Gasic E."/>
            <person name="Gambi F."/>
            <person name="Hanley J."/>
            <person name="Yao J.L."/>
            <person name="Cheung J."/>
            <person name="David K.M."/>
            <person name="Warren B."/>
            <person name="Marsh K."/>
            <person name="Snowden K.C."/>
            <person name="Lin-Wang K."/>
            <person name="Brian L."/>
            <person name="Martinez-Sanchez M."/>
            <person name="Wang M."/>
            <person name="Ileperuma N."/>
            <person name="Macnee N."/>
            <person name="Campin R."/>
            <person name="McAtee P."/>
            <person name="Drummond R.S.M."/>
            <person name="Espley R.V."/>
            <person name="Ireland H.S."/>
            <person name="Wu R."/>
            <person name="Atkinson R.G."/>
            <person name="Karunairetnam S."/>
            <person name="Bulley S."/>
            <person name="Chunkath S."/>
            <person name="Hanley Z."/>
            <person name="Storey R."/>
            <person name="Thrimawithana A.H."/>
            <person name="Thomson S."/>
            <person name="David C."/>
            <person name="Testolin R."/>
            <person name="Huang H."/>
            <person name="Hellens R.P."/>
            <person name="Schaffer R.J."/>
        </authorList>
    </citation>
    <scope>NUCLEOTIDE SEQUENCE [LARGE SCALE GENOMIC DNA]</scope>
    <source>
        <strain evidence="7">cv. Red5</strain>
    </source>
</reference>
<keyword evidence="3" id="KW-0862">Zinc</keyword>
<reference evidence="6 7" key="1">
    <citation type="submission" date="2017-07" db="EMBL/GenBank/DDBJ databases">
        <title>An improved, manually edited Actinidia chinensis var. chinensis (kiwifruit) genome highlights the challenges associated with draft genomes and gene prediction in plants.</title>
        <authorList>
            <person name="Pilkington S."/>
            <person name="Crowhurst R."/>
            <person name="Hilario E."/>
            <person name="Nardozza S."/>
            <person name="Fraser L."/>
            <person name="Peng Y."/>
            <person name="Gunaseelan K."/>
            <person name="Simpson R."/>
            <person name="Tahir J."/>
            <person name="Deroles S."/>
            <person name="Templeton K."/>
            <person name="Luo Z."/>
            <person name="Davy M."/>
            <person name="Cheng C."/>
            <person name="Mcneilage M."/>
            <person name="Scaglione D."/>
            <person name="Liu Y."/>
            <person name="Zhang Q."/>
            <person name="Datson P."/>
            <person name="De Silva N."/>
            <person name="Gardiner S."/>
            <person name="Bassett H."/>
            <person name="Chagne D."/>
            <person name="Mccallum J."/>
            <person name="Dzierzon H."/>
            <person name="Deng C."/>
            <person name="Wang Y.-Y."/>
            <person name="Barron N."/>
            <person name="Manako K."/>
            <person name="Bowen J."/>
            <person name="Foster T."/>
            <person name="Erridge Z."/>
            <person name="Tiffin H."/>
            <person name="Waite C."/>
            <person name="Davies K."/>
            <person name="Grierson E."/>
            <person name="Laing W."/>
            <person name="Kirk R."/>
            <person name="Chen X."/>
            <person name="Wood M."/>
            <person name="Montefiori M."/>
            <person name="Brummell D."/>
            <person name="Schwinn K."/>
            <person name="Catanach A."/>
            <person name="Fullerton C."/>
            <person name="Li D."/>
            <person name="Meiyalaghan S."/>
            <person name="Nieuwenhuizen N."/>
            <person name="Read N."/>
            <person name="Prakash R."/>
            <person name="Hunter D."/>
            <person name="Zhang H."/>
            <person name="Mckenzie M."/>
            <person name="Knabel M."/>
            <person name="Harris A."/>
            <person name="Allan A."/>
            <person name="Chen A."/>
            <person name="Janssen B."/>
            <person name="Plunkett B."/>
            <person name="Dwamena C."/>
            <person name="Voogd C."/>
            <person name="Leif D."/>
            <person name="Lafferty D."/>
            <person name="Souleyre E."/>
            <person name="Varkonyi-Gasic E."/>
            <person name="Gambi F."/>
            <person name="Hanley J."/>
            <person name="Yao J.-L."/>
            <person name="Cheung J."/>
            <person name="David K."/>
            <person name="Warren B."/>
            <person name="Marsh K."/>
            <person name="Snowden K."/>
            <person name="Lin-Wang K."/>
            <person name="Brian L."/>
            <person name="Martinez-Sanchez M."/>
            <person name="Wang M."/>
            <person name="Ileperuma N."/>
            <person name="Macnee N."/>
            <person name="Campin R."/>
            <person name="Mcatee P."/>
            <person name="Drummond R."/>
            <person name="Espley R."/>
            <person name="Ireland H."/>
            <person name="Wu R."/>
            <person name="Atkinson R."/>
            <person name="Karunairetnam S."/>
            <person name="Bulley S."/>
            <person name="Chunkath S."/>
            <person name="Hanley Z."/>
            <person name="Storey R."/>
            <person name="Thrimawithana A."/>
            <person name="Thomson S."/>
            <person name="David C."/>
            <person name="Testolin R."/>
        </authorList>
    </citation>
    <scope>NUCLEOTIDE SEQUENCE [LARGE SCALE GENOMIC DNA]</scope>
    <source>
        <strain evidence="7">cv. Red5</strain>
        <tissue evidence="6">Young leaf</tissue>
    </source>
</reference>
<dbReference type="InterPro" id="IPR043145">
    <property type="entry name" value="Znf_ZZ_sf"/>
</dbReference>
<dbReference type="PROSITE" id="PS00018">
    <property type="entry name" value="EF_HAND_1"/>
    <property type="match status" value="1"/>
</dbReference>
<dbReference type="SUPFAM" id="SSF47473">
    <property type="entry name" value="EF-hand"/>
    <property type="match status" value="1"/>
</dbReference>
<feature type="domain" description="EF-hand" evidence="5">
    <location>
        <begin position="32"/>
        <end position="67"/>
    </location>
</feature>
<proteinExistence type="predicted"/>
<dbReference type="CDD" id="cd00051">
    <property type="entry name" value="EFh"/>
    <property type="match status" value="1"/>
</dbReference>
<dbReference type="PROSITE" id="PS50222">
    <property type="entry name" value="EF_HAND_2"/>
    <property type="match status" value="2"/>
</dbReference>
<dbReference type="InterPro" id="IPR011992">
    <property type="entry name" value="EF-hand-dom_pair"/>
</dbReference>
<dbReference type="Gene3D" id="1.10.238.10">
    <property type="entry name" value="EF-hand"/>
    <property type="match status" value="1"/>
</dbReference>
<gene>
    <name evidence="6" type="ORF">CEY00_Acc24947</name>
</gene>
<dbReference type="GO" id="GO:0005509">
    <property type="term" value="F:calcium ion binding"/>
    <property type="evidence" value="ECO:0007669"/>
    <property type="project" value="InterPro"/>
</dbReference>
<dbReference type="SUPFAM" id="SSF57850">
    <property type="entry name" value="RING/U-box"/>
    <property type="match status" value="1"/>
</dbReference>
<keyword evidence="1" id="KW-0479">Metal-binding</keyword>
<evidence type="ECO:0000259" key="5">
    <source>
        <dbReference type="PROSITE" id="PS50222"/>
    </source>
</evidence>
<protein>
    <submittedName>
        <fullName evidence="6">Caltractin like</fullName>
    </submittedName>
</protein>
<evidence type="ECO:0000256" key="1">
    <source>
        <dbReference type="ARBA" id="ARBA00022723"/>
    </source>
</evidence>
<dbReference type="InterPro" id="IPR018247">
    <property type="entry name" value="EF_Hand_1_Ca_BS"/>
</dbReference>
<dbReference type="Gramene" id="PSR98342">
    <property type="protein sequence ID" value="PSR98342"/>
    <property type="gene ID" value="CEY00_Acc24947"/>
</dbReference>
<dbReference type="Proteomes" id="UP000241394">
    <property type="component" value="Chromosome LG22"/>
</dbReference>
<dbReference type="SMART" id="SM00054">
    <property type="entry name" value="EFh"/>
    <property type="match status" value="2"/>
</dbReference>
<evidence type="ECO:0000256" key="2">
    <source>
        <dbReference type="ARBA" id="ARBA00022771"/>
    </source>
</evidence>
<dbReference type="OMA" id="MECFDHE"/>
<dbReference type="InParanoid" id="A0A2R6PXR5"/>